<evidence type="ECO:0000256" key="2">
    <source>
        <dbReference type="ARBA" id="ARBA00022573"/>
    </source>
</evidence>
<comment type="caution">
    <text evidence="4">The sequence shown here is derived from an EMBL/GenBank/DDBJ whole genome shotgun (WGS) entry which is preliminary data.</text>
</comment>
<dbReference type="Proteomes" id="UP000030408">
    <property type="component" value="Unassembled WGS sequence"/>
</dbReference>
<evidence type="ECO:0000313" key="4">
    <source>
        <dbReference type="EMBL" id="KGR74048.1"/>
    </source>
</evidence>
<dbReference type="RefSeq" id="WP_036203393.1">
    <property type="nucleotide sequence ID" value="NZ_AVCY01000001.1"/>
</dbReference>
<keyword evidence="3" id="KW-0560">Oxidoreductase</keyword>
<keyword evidence="5" id="KW-1185">Reference proteome</keyword>
<keyword evidence="2" id="KW-0169">Cobalamin biosynthesis</keyword>
<sequence length="255" mass="28413">MILFLAGTSDARELAVFLHQNGYRLLATVVTQSAADSLQDCGIEHHVGRLTHEDMLRLGTEIGAEVIVDASHPFAEEASKTAIGTAKSMRIPYLRFERKDSIFNHELITEVDSYEQAALEAKKRGGTIMLTTGSKTLATFTKHLLNPNIKLYARMLPNMENMEKCASLGIPQKNIIAIQGPFSKELNHSLYKQYGVTLMITKESGKVGSMDEKIEAAIEQRIEVIIIKRPRIDYGNKYSTFEEILKQLQGVSNNG</sequence>
<reference evidence="4 5" key="1">
    <citation type="submission" date="2014-02" db="EMBL/GenBank/DDBJ databases">
        <title>Draft genome sequence of Lysinibacillus sinduriensis JCM 15800.</title>
        <authorList>
            <person name="Zhang F."/>
            <person name="Wang G."/>
            <person name="Zhang L."/>
        </authorList>
    </citation>
    <scope>NUCLEOTIDE SEQUENCE [LARGE SCALE GENOMIC DNA]</scope>
    <source>
        <strain evidence="4 5">JCM 15800</strain>
    </source>
</reference>
<dbReference type="UniPathway" id="UPA00148"/>
<dbReference type="Pfam" id="PF02571">
    <property type="entry name" value="CbiJ"/>
    <property type="match status" value="1"/>
</dbReference>
<accession>A0A0A3HUQ9</accession>
<dbReference type="PANTHER" id="PTHR36925">
    <property type="entry name" value="COBALT-PRECORRIN-6A REDUCTASE"/>
    <property type="match status" value="1"/>
</dbReference>
<evidence type="ECO:0000313" key="5">
    <source>
        <dbReference type="Proteomes" id="UP000030408"/>
    </source>
</evidence>
<protein>
    <submittedName>
        <fullName evidence="4">Precorrin-6x reductase</fullName>
    </submittedName>
</protein>
<evidence type="ECO:0000256" key="1">
    <source>
        <dbReference type="ARBA" id="ARBA00004953"/>
    </source>
</evidence>
<dbReference type="AlphaFoldDB" id="A0A0A3HUQ9"/>
<gene>
    <name evidence="4" type="ORF">CD33_18800</name>
</gene>
<dbReference type="PANTHER" id="PTHR36925:SF1">
    <property type="entry name" value="COBALT-PRECORRIN-6A REDUCTASE"/>
    <property type="match status" value="1"/>
</dbReference>
<dbReference type="eggNOG" id="COG2099">
    <property type="taxonomic scope" value="Bacteria"/>
</dbReference>
<dbReference type="STRING" id="1384057.CD33_18800"/>
<dbReference type="EMBL" id="JPVO01000055">
    <property type="protein sequence ID" value="KGR74048.1"/>
    <property type="molecule type" value="Genomic_DNA"/>
</dbReference>
<organism evidence="4 5">
    <name type="scientific">Ureibacillus sinduriensis BLB-1 = JCM 15800</name>
    <dbReference type="NCBI Taxonomy" id="1384057"/>
    <lineage>
        <taxon>Bacteria</taxon>
        <taxon>Bacillati</taxon>
        <taxon>Bacillota</taxon>
        <taxon>Bacilli</taxon>
        <taxon>Bacillales</taxon>
        <taxon>Caryophanaceae</taxon>
        <taxon>Ureibacillus</taxon>
    </lineage>
</organism>
<dbReference type="GO" id="GO:0009236">
    <property type="term" value="P:cobalamin biosynthetic process"/>
    <property type="evidence" value="ECO:0007669"/>
    <property type="project" value="UniProtKB-UniPathway"/>
</dbReference>
<dbReference type="NCBIfam" id="TIGR00715">
    <property type="entry name" value="precor6x_red"/>
    <property type="match status" value="1"/>
</dbReference>
<dbReference type="PROSITE" id="PS51014">
    <property type="entry name" value="COBK_CBIJ"/>
    <property type="match status" value="1"/>
</dbReference>
<evidence type="ECO:0000256" key="3">
    <source>
        <dbReference type="ARBA" id="ARBA00023002"/>
    </source>
</evidence>
<dbReference type="GO" id="GO:0016994">
    <property type="term" value="F:precorrin-6A reductase activity"/>
    <property type="evidence" value="ECO:0007669"/>
    <property type="project" value="InterPro"/>
</dbReference>
<dbReference type="OrthoDB" id="9780707at2"/>
<dbReference type="InterPro" id="IPR003723">
    <property type="entry name" value="Precorrin-6x_reduct"/>
</dbReference>
<name>A0A0A3HUQ9_9BACL</name>
<comment type="pathway">
    <text evidence="1">Cofactor biosynthesis; adenosylcobalamin biosynthesis.</text>
</comment>
<proteinExistence type="predicted"/>